<name>A0ABS4NLU9_9BACL</name>
<sequence length="207" mass="24147">MLKNSGFYKLRFFITPEELKRVVELLEPTQVRYYLTNYTHTEHDQNQVVEAYRAFYQYYTATEKESGVRPFFIYSMAVLPDTESFGFFARNEGVSIPYHGQWAENELPCILISCPKGHRVNAQDEQGEYYLYEDVREHKPLSYALYKEVTGSIQKMTKPLRFSAQDPEAMEEQKPSVRISRAAAEDLSDSWMVRQYGLVIHGQPGRS</sequence>
<evidence type="ECO:0000313" key="1">
    <source>
        <dbReference type="EMBL" id="MBP2110365.1"/>
    </source>
</evidence>
<organism evidence="1 2">
    <name type="scientific">Paenibacillus silagei</name>
    <dbReference type="NCBI Taxonomy" id="1670801"/>
    <lineage>
        <taxon>Bacteria</taxon>
        <taxon>Bacillati</taxon>
        <taxon>Bacillota</taxon>
        <taxon>Bacilli</taxon>
        <taxon>Bacillales</taxon>
        <taxon>Paenibacillaceae</taxon>
        <taxon>Paenibacillus</taxon>
    </lineage>
</organism>
<accession>A0ABS4NLU9</accession>
<comment type="caution">
    <text evidence="1">The sequence shown here is derived from an EMBL/GenBank/DDBJ whole genome shotgun (WGS) entry which is preliminary data.</text>
</comment>
<reference evidence="1 2" key="1">
    <citation type="submission" date="2021-03" db="EMBL/GenBank/DDBJ databases">
        <title>Genomic Encyclopedia of Type Strains, Phase IV (KMG-IV): sequencing the most valuable type-strain genomes for metagenomic binning, comparative biology and taxonomic classification.</title>
        <authorList>
            <person name="Goeker M."/>
        </authorList>
    </citation>
    <scope>NUCLEOTIDE SEQUENCE [LARGE SCALE GENOMIC DNA]</scope>
    <source>
        <strain evidence="1 2">DSM 101953</strain>
    </source>
</reference>
<dbReference type="Proteomes" id="UP000773462">
    <property type="component" value="Unassembled WGS sequence"/>
</dbReference>
<keyword evidence="2" id="KW-1185">Reference proteome</keyword>
<proteinExistence type="predicted"/>
<dbReference type="RefSeq" id="WP_209868921.1">
    <property type="nucleotide sequence ID" value="NZ_JAGGLV010000001.1"/>
</dbReference>
<evidence type="ECO:0000313" key="2">
    <source>
        <dbReference type="Proteomes" id="UP000773462"/>
    </source>
</evidence>
<dbReference type="EMBL" id="JAGGLV010000001">
    <property type="protein sequence ID" value="MBP2110365.1"/>
    <property type="molecule type" value="Genomic_DNA"/>
</dbReference>
<protein>
    <submittedName>
        <fullName evidence="1">Uncharacterized protein</fullName>
    </submittedName>
</protein>
<gene>
    <name evidence="1" type="ORF">J2Z70_000504</name>
</gene>